<evidence type="ECO:0000313" key="3">
    <source>
        <dbReference type="Proteomes" id="UP001354989"/>
    </source>
</evidence>
<keyword evidence="1" id="KW-0732">Signal</keyword>
<dbReference type="PROSITE" id="PS51257">
    <property type="entry name" value="PROKAR_LIPOPROTEIN"/>
    <property type="match status" value="1"/>
</dbReference>
<name>A0ABM7VDV4_9BACT</name>
<sequence length="170" mass="19197">MKKITFAIILGLASLMACGELDTPQFNSDQVTQILTGGGKKSWLPVQLKVNGEVSDVKACDYGEIFVLNEQYAEIDSLFNVQLTQPLGYWIRTKVSCPTQDEDTLLIPDGIWNINHRDDDQQFVTDINVVGIDSTMNTLYNLKSISPSRFEVNYTDQSDNNFDWTFVKSE</sequence>
<proteinExistence type="predicted"/>
<evidence type="ECO:0008006" key="4">
    <source>
        <dbReference type="Google" id="ProtNLM"/>
    </source>
</evidence>
<protein>
    <recommendedName>
        <fullName evidence="4">Lipoprotein</fullName>
    </recommendedName>
</protein>
<dbReference type="RefSeq" id="WP_338397998.1">
    <property type="nucleotide sequence ID" value="NZ_AP025292.1"/>
</dbReference>
<feature type="signal peptide" evidence="1">
    <location>
        <begin position="1"/>
        <end position="19"/>
    </location>
</feature>
<dbReference type="Proteomes" id="UP001354989">
    <property type="component" value="Chromosome"/>
</dbReference>
<gene>
    <name evidence="2" type="ORF">PEPS_12720</name>
</gene>
<evidence type="ECO:0000256" key="1">
    <source>
        <dbReference type="SAM" id="SignalP"/>
    </source>
</evidence>
<reference evidence="2 3" key="1">
    <citation type="submission" date="2021-12" db="EMBL/GenBank/DDBJ databases">
        <title>Genome sequencing of bacteria with rrn-lacking chromosome and rrn-plasmid.</title>
        <authorList>
            <person name="Anda M."/>
            <person name="Iwasaki W."/>
        </authorList>
    </citation>
    <scope>NUCLEOTIDE SEQUENCE [LARGE SCALE GENOMIC DNA]</scope>
    <source>
        <strain evidence="2 3">NBRC 101262</strain>
    </source>
</reference>
<accession>A0ABM7VDV4</accession>
<feature type="chain" id="PRO_5047395022" description="Lipoprotein" evidence="1">
    <location>
        <begin position="20"/>
        <end position="170"/>
    </location>
</feature>
<dbReference type="EMBL" id="AP025292">
    <property type="protein sequence ID" value="BDC98991.1"/>
    <property type="molecule type" value="Genomic_DNA"/>
</dbReference>
<evidence type="ECO:0000313" key="2">
    <source>
        <dbReference type="EMBL" id="BDC98991.1"/>
    </source>
</evidence>
<keyword evidence="3" id="KW-1185">Reference proteome</keyword>
<organism evidence="2 3">
    <name type="scientific">Persicobacter psychrovividus</name>
    <dbReference type="NCBI Taxonomy" id="387638"/>
    <lineage>
        <taxon>Bacteria</taxon>
        <taxon>Pseudomonadati</taxon>
        <taxon>Bacteroidota</taxon>
        <taxon>Cytophagia</taxon>
        <taxon>Cytophagales</taxon>
        <taxon>Persicobacteraceae</taxon>
        <taxon>Persicobacter</taxon>
    </lineage>
</organism>